<reference evidence="13 14" key="1">
    <citation type="submission" date="2020-08" db="EMBL/GenBank/DDBJ databases">
        <title>Genomic Encyclopedia of Type Strains, Phase IV (KMG-IV): sequencing the most valuable type-strain genomes for metagenomic binning, comparative biology and taxonomic classification.</title>
        <authorList>
            <person name="Goeker M."/>
        </authorList>
    </citation>
    <scope>NUCLEOTIDE SEQUENCE [LARGE SCALE GENOMIC DNA]</scope>
    <source>
        <strain evidence="13 14">DSM 22198</strain>
    </source>
</reference>
<evidence type="ECO:0000313" key="13">
    <source>
        <dbReference type="EMBL" id="MBB6252432.1"/>
    </source>
</evidence>
<dbReference type="Gene3D" id="3.30.1150.10">
    <property type="match status" value="2"/>
</dbReference>
<proteinExistence type="inferred from homology"/>
<evidence type="ECO:0000256" key="3">
    <source>
        <dbReference type="ARBA" id="ARBA00022448"/>
    </source>
</evidence>
<dbReference type="SUPFAM" id="SSF74653">
    <property type="entry name" value="TolA/TonB C-terminal domain"/>
    <property type="match status" value="2"/>
</dbReference>
<dbReference type="Pfam" id="PF03544">
    <property type="entry name" value="TonB_C"/>
    <property type="match status" value="2"/>
</dbReference>
<dbReference type="RefSeq" id="WP_184801861.1">
    <property type="nucleotide sequence ID" value="NZ_JACIIZ010000008.1"/>
</dbReference>
<evidence type="ECO:0000256" key="11">
    <source>
        <dbReference type="SAM" id="SignalP"/>
    </source>
</evidence>
<feature type="domain" description="TonB C-terminal" evidence="12">
    <location>
        <begin position="176"/>
        <end position="275"/>
    </location>
</feature>
<dbReference type="InterPro" id="IPR051045">
    <property type="entry name" value="TonB-dependent_transducer"/>
</dbReference>
<dbReference type="PANTHER" id="PTHR33446">
    <property type="entry name" value="PROTEIN TONB-RELATED"/>
    <property type="match status" value="1"/>
</dbReference>
<evidence type="ECO:0000256" key="10">
    <source>
        <dbReference type="SAM" id="MobiDB-lite"/>
    </source>
</evidence>
<keyword evidence="4" id="KW-1003">Cell membrane</keyword>
<comment type="caution">
    <text evidence="13">The sequence shown here is derived from an EMBL/GenBank/DDBJ whole genome shotgun (WGS) entry which is preliminary data.</text>
</comment>
<dbReference type="Proteomes" id="UP000539175">
    <property type="component" value="Unassembled WGS sequence"/>
</dbReference>
<feature type="chain" id="PRO_5031062292" evidence="11">
    <location>
        <begin position="27"/>
        <end position="284"/>
    </location>
</feature>
<evidence type="ECO:0000256" key="5">
    <source>
        <dbReference type="ARBA" id="ARBA00022519"/>
    </source>
</evidence>
<evidence type="ECO:0000256" key="6">
    <source>
        <dbReference type="ARBA" id="ARBA00022692"/>
    </source>
</evidence>
<dbReference type="NCBIfam" id="TIGR01352">
    <property type="entry name" value="tonB_Cterm"/>
    <property type="match status" value="1"/>
</dbReference>
<evidence type="ECO:0000256" key="2">
    <source>
        <dbReference type="ARBA" id="ARBA00006555"/>
    </source>
</evidence>
<keyword evidence="5" id="KW-0997">Cell inner membrane</keyword>
<name>A0A7X0ED49_9PROT</name>
<dbReference type="PROSITE" id="PS51257">
    <property type="entry name" value="PROKAR_LIPOPROTEIN"/>
    <property type="match status" value="1"/>
</dbReference>
<evidence type="ECO:0000259" key="12">
    <source>
        <dbReference type="PROSITE" id="PS52015"/>
    </source>
</evidence>
<organism evidence="13 14">
    <name type="scientific">Nitrospirillum iridis</name>
    <dbReference type="NCBI Taxonomy" id="765888"/>
    <lineage>
        <taxon>Bacteria</taxon>
        <taxon>Pseudomonadati</taxon>
        <taxon>Pseudomonadota</taxon>
        <taxon>Alphaproteobacteria</taxon>
        <taxon>Rhodospirillales</taxon>
        <taxon>Azospirillaceae</taxon>
        <taxon>Nitrospirillum</taxon>
    </lineage>
</organism>
<gene>
    <name evidence="13" type="ORF">FHS74_002992</name>
</gene>
<comment type="subcellular location">
    <subcellularLocation>
        <location evidence="1">Cell inner membrane</location>
        <topology evidence="1">Single-pass membrane protein</topology>
        <orientation evidence="1">Periplasmic side</orientation>
    </subcellularLocation>
</comment>
<keyword evidence="7" id="KW-0653">Protein transport</keyword>
<evidence type="ECO:0000256" key="9">
    <source>
        <dbReference type="ARBA" id="ARBA00023136"/>
    </source>
</evidence>
<dbReference type="InterPro" id="IPR006260">
    <property type="entry name" value="TonB/TolA_C"/>
</dbReference>
<sequence length="284" mass="29652">MIARRLNLFLLASATACLMGLPDARAQENGDDPTKPRFDLSSFGRPDYPADSIKAGEEGLVQIAVQCRPDGHVDDATVEQSTGFARLDEAALAMVGALRCFPAHDPATGQAVAAALKFRYRYALTQPPPPPTHPTTLQISREEALSLIEEARAANPDLSIPSGSDPKGYDAAWSMTLEARPGPGSFPHPAYPAGSVAGRETGTVSAAFLCGRDGTVLRSRLIRSSGVARLDQALLDALPPGGACQPAHAGKGGPPVTSWGMLAYVFAPPDAAPTNKAAQPPPQP</sequence>
<feature type="region of interest" description="Disordered" evidence="10">
    <location>
        <begin position="24"/>
        <end position="43"/>
    </location>
</feature>
<dbReference type="PANTHER" id="PTHR33446:SF2">
    <property type="entry name" value="PROTEIN TONB"/>
    <property type="match status" value="1"/>
</dbReference>
<keyword evidence="8" id="KW-1133">Transmembrane helix</keyword>
<evidence type="ECO:0000256" key="4">
    <source>
        <dbReference type="ARBA" id="ARBA00022475"/>
    </source>
</evidence>
<feature type="domain" description="TonB C-terminal" evidence="12">
    <location>
        <begin position="33"/>
        <end position="127"/>
    </location>
</feature>
<accession>A0A7X0ED49</accession>
<dbReference type="GO" id="GO:0031992">
    <property type="term" value="F:energy transducer activity"/>
    <property type="evidence" value="ECO:0007669"/>
    <property type="project" value="TreeGrafter"/>
</dbReference>
<dbReference type="AlphaFoldDB" id="A0A7X0ED49"/>
<keyword evidence="14" id="KW-1185">Reference proteome</keyword>
<keyword evidence="9" id="KW-0472">Membrane</keyword>
<dbReference type="GO" id="GO:0015031">
    <property type="term" value="P:protein transport"/>
    <property type="evidence" value="ECO:0007669"/>
    <property type="project" value="UniProtKB-KW"/>
</dbReference>
<comment type="similarity">
    <text evidence="2">Belongs to the TonB family.</text>
</comment>
<dbReference type="InterPro" id="IPR037682">
    <property type="entry name" value="TonB_C"/>
</dbReference>
<protein>
    <submittedName>
        <fullName evidence="13">TonB family protein</fullName>
    </submittedName>
</protein>
<dbReference type="GO" id="GO:0055085">
    <property type="term" value="P:transmembrane transport"/>
    <property type="evidence" value="ECO:0007669"/>
    <property type="project" value="InterPro"/>
</dbReference>
<dbReference type="EMBL" id="JACIIZ010000008">
    <property type="protein sequence ID" value="MBB6252432.1"/>
    <property type="molecule type" value="Genomic_DNA"/>
</dbReference>
<feature type="compositionally biased region" description="Basic and acidic residues" evidence="10">
    <location>
        <begin position="25"/>
        <end position="38"/>
    </location>
</feature>
<evidence type="ECO:0000256" key="1">
    <source>
        <dbReference type="ARBA" id="ARBA00004383"/>
    </source>
</evidence>
<evidence type="ECO:0000256" key="8">
    <source>
        <dbReference type="ARBA" id="ARBA00022989"/>
    </source>
</evidence>
<feature type="signal peptide" evidence="11">
    <location>
        <begin position="1"/>
        <end position="26"/>
    </location>
</feature>
<keyword evidence="6" id="KW-0812">Transmembrane</keyword>
<keyword evidence="3" id="KW-0813">Transport</keyword>
<evidence type="ECO:0000256" key="7">
    <source>
        <dbReference type="ARBA" id="ARBA00022927"/>
    </source>
</evidence>
<dbReference type="PROSITE" id="PS52015">
    <property type="entry name" value="TONB_CTD"/>
    <property type="match status" value="2"/>
</dbReference>
<keyword evidence="11" id="KW-0732">Signal</keyword>
<dbReference type="GO" id="GO:0098797">
    <property type="term" value="C:plasma membrane protein complex"/>
    <property type="evidence" value="ECO:0007669"/>
    <property type="project" value="TreeGrafter"/>
</dbReference>
<evidence type="ECO:0000313" key="14">
    <source>
        <dbReference type="Proteomes" id="UP000539175"/>
    </source>
</evidence>